<dbReference type="PANTHER" id="PTHR44757:SF2">
    <property type="entry name" value="BIOFILM ARCHITECTURE MAINTENANCE PROTEIN MBAA"/>
    <property type="match status" value="1"/>
</dbReference>
<dbReference type="InterPro" id="IPR035965">
    <property type="entry name" value="PAS-like_dom_sf"/>
</dbReference>
<reference evidence="3" key="1">
    <citation type="submission" date="2020-02" db="EMBL/GenBank/DDBJ databases">
        <authorList>
            <person name="Meier V. D."/>
        </authorList>
    </citation>
    <scope>NUCLEOTIDE SEQUENCE</scope>
    <source>
        <strain evidence="3">AVDCRST_MAG07</strain>
    </source>
</reference>
<dbReference type="NCBIfam" id="TIGR00229">
    <property type="entry name" value="sensory_box"/>
    <property type="match status" value="1"/>
</dbReference>
<evidence type="ECO:0000259" key="2">
    <source>
        <dbReference type="PROSITE" id="PS50887"/>
    </source>
</evidence>
<gene>
    <name evidence="3" type="ORF">AVDCRST_MAG07-2209</name>
</gene>
<protein>
    <submittedName>
        <fullName evidence="3">Diguanylate cyclase/phosphodiesterase (GGDEF &amp; EAL domains) with PAS/PAC sensor(S)</fullName>
    </submittedName>
</protein>
<organism evidence="3">
    <name type="scientific">uncultured Frankineae bacterium</name>
    <dbReference type="NCBI Taxonomy" id="437475"/>
    <lineage>
        <taxon>Bacteria</taxon>
        <taxon>Bacillati</taxon>
        <taxon>Actinomycetota</taxon>
        <taxon>Actinomycetes</taxon>
        <taxon>Frankiales</taxon>
        <taxon>environmental samples</taxon>
    </lineage>
</organism>
<name>A0A6J4LV27_9ACTN</name>
<dbReference type="NCBIfam" id="TIGR00254">
    <property type="entry name" value="GGDEF"/>
    <property type="match status" value="1"/>
</dbReference>
<dbReference type="SMART" id="SM00267">
    <property type="entry name" value="GGDEF"/>
    <property type="match status" value="1"/>
</dbReference>
<dbReference type="InterPro" id="IPR013656">
    <property type="entry name" value="PAS_4"/>
</dbReference>
<dbReference type="Pfam" id="PF00990">
    <property type="entry name" value="GGDEF"/>
    <property type="match status" value="1"/>
</dbReference>
<dbReference type="InterPro" id="IPR043128">
    <property type="entry name" value="Rev_trsase/Diguanyl_cyclase"/>
</dbReference>
<dbReference type="PROSITE" id="PS50112">
    <property type="entry name" value="PAS"/>
    <property type="match status" value="1"/>
</dbReference>
<evidence type="ECO:0000259" key="1">
    <source>
        <dbReference type="PROSITE" id="PS50112"/>
    </source>
</evidence>
<dbReference type="SUPFAM" id="SSF55073">
    <property type="entry name" value="Nucleotide cyclase"/>
    <property type="match status" value="1"/>
</dbReference>
<proteinExistence type="predicted"/>
<dbReference type="PROSITE" id="PS50887">
    <property type="entry name" value="GGDEF"/>
    <property type="match status" value="1"/>
</dbReference>
<dbReference type="Gene3D" id="3.30.450.20">
    <property type="entry name" value="PAS domain"/>
    <property type="match status" value="1"/>
</dbReference>
<dbReference type="Pfam" id="PF08448">
    <property type="entry name" value="PAS_4"/>
    <property type="match status" value="1"/>
</dbReference>
<dbReference type="AlphaFoldDB" id="A0A6J4LV27"/>
<dbReference type="EMBL" id="CADCUB010000109">
    <property type="protein sequence ID" value="CAA9338941.1"/>
    <property type="molecule type" value="Genomic_DNA"/>
</dbReference>
<feature type="domain" description="GGDEF" evidence="2">
    <location>
        <begin position="153"/>
        <end position="287"/>
    </location>
</feature>
<dbReference type="SUPFAM" id="SSF55785">
    <property type="entry name" value="PYP-like sensor domain (PAS domain)"/>
    <property type="match status" value="1"/>
</dbReference>
<dbReference type="InterPro" id="IPR000014">
    <property type="entry name" value="PAS"/>
</dbReference>
<accession>A0A6J4LV27</accession>
<dbReference type="CDD" id="cd01949">
    <property type="entry name" value="GGDEF"/>
    <property type="match status" value="1"/>
</dbReference>
<dbReference type="Gene3D" id="3.30.70.270">
    <property type="match status" value="1"/>
</dbReference>
<dbReference type="PANTHER" id="PTHR44757">
    <property type="entry name" value="DIGUANYLATE CYCLASE DGCP"/>
    <property type="match status" value="1"/>
</dbReference>
<dbReference type="FunFam" id="3.30.70.270:FF:000001">
    <property type="entry name" value="Diguanylate cyclase domain protein"/>
    <property type="match status" value="1"/>
</dbReference>
<dbReference type="CDD" id="cd00130">
    <property type="entry name" value="PAS"/>
    <property type="match status" value="1"/>
</dbReference>
<dbReference type="InterPro" id="IPR029787">
    <property type="entry name" value="Nucleotide_cyclase"/>
</dbReference>
<feature type="domain" description="PAS" evidence="1">
    <location>
        <begin position="1"/>
        <end position="40"/>
    </location>
</feature>
<dbReference type="InterPro" id="IPR052155">
    <property type="entry name" value="Biofilm_reg_signaling"/>
</dbReference>
<dbReference type="InterPro" id="IPR000160">
    <property type="entry name" value="GGDEF_dom"/>
</dbReference>
<evidence type="ECO:0000313" key="3">
    <source>
        <dbReference type="EMBL" id="CAA9338941.1"/>
    </source>
</evidence>
<sequence>MAFESAPVGMAVTTDQGVLVQANQALADLLGHPVAALLGRRLEDVAAADAAPLITAGRAEMIASGQPRHTTDSRLQRADGAPVPVCLTCARVPPTGSSPGYLVVHVQDTSEQLATQAELTHRALHDPLTGLPNRALLVNRLEQALARLTRQPSTVAVLFADLDGFKLVNDTYGHTLGDQVLVAVARRLQHLQRPGDTACRYGGDEFVVLCEDSGRSQADSVATRIHAALATPIHCTLPPGRDGRPAPTVAVRLTASLGTATTTDPTTPAHQLLAEADRAMYRVKRPG</sequence>